<evidence type="ECO:0000256" key="1">
    <source>
        <dbReference type="ARBA" id="ARBA00006594"/>
    </source>
</evidence>
<dbReference type="PIRSF" id="PIRSF000398">
    <property type="entry name" value="M_m6A_EcoRV"/>
    <property type="match status" value="1"/>
</dbReference>
<evidence type="ECO:0000256" key="5">
    <source>
        <dbReference type="ARBA" id="ARBA00022691"/>
    </source>
</evidence>
<dbReference type="Proteomes" id="UP000007509">
    <property type="component" value="Unassembled WGS sequence"/>
</dbReference>
<gene>
    <name evidence="7" type="ORF">PMI13_01082</name>
</gene>
<comment type="caution">
    <text evidence="7">The sequence shown here is derived from an EMBL/GenBank/DDBJ whole genome shotgun (WGS) entry which is preliminary data.</text>
</comment>
<dbReference type="GO" id="GO:0043565">
    <property type="term" value="F:sequence-specific DNA binding"/>
    <property type="evidence" value="ECO:0007669"/>
    <property type="project" value="TreeGrafter"/>
</dbReference>
<dbReference type="EC" id="2.1.1.72" evidence="2"/>
<dbReference type="PANTHER" id="PTHR30481:SF4">
    <property type="entry name" value="SITE-SPECIFIC DNA-METHYLTRANSFERASE (ADENINE-SPECIFIC)"/>
    <property type="match status" value="1"/>
</dbReference>
<name>J2KMM1_9FLAO</name>
<dbReference type="InterPro" id="IPR029063">
    <property type="entry name" value="SAM-dependent_MTases_sf"/>
</dbReference>
<evidence type="ECO:0000256" key="6">
    <source>
        <dbReference type="ARBA" id="ARBA00047942"/>
    </source>
</evidence>
<dbReference type="GO" id="GO:1904047">
    <property type="term" value="F:S-adenosyl-L-methionine binding"/>
    <property type="evidence" value="ECO:0007669"/>
    <property type="project" value="TreeGrafter"/>
</dbReference>
<accession>J2KMM1</accession>
<dbReference type="Gene3D" id="3.40.50.150">
    <property type="entry name" value="Vaccinia Virus protein VP39"/>
    <property type="match status" value="1"/>
</dbReference>
<comment type="similarity">
    <text evidence="1">Belongs to the N(4)/N(6)-methyltransferase family.</text>
</comment>
<keyword evidence="3 7" id="KW-0489">Methyltransferase</keyword>
<dbReference type="AlphaFoldDB" id="J2KMM1"/>
<dbReference type="PRINTS" id="PR00505">
    <property type="entry name" value="D12N6MTFRASE"/>
</dbReference>
<dbReference type="GO" id="GO:0032259">
    <property type="term" value="P:methylation"/>
    <property type="evidence" value="ECO:0007669"/>
    <property type="project" value="UniProtKB-KW"/>
</dbReference>
<proteinExistence type="inferred from homology"/>
<dbReference type="Gene3D" id="1.10.1020.10">
    <property type="entry name" value="Adenine-specific Methyltransferase, Domain 2"/>
    <property type="match status" value="1"/>
</dbReference>
<dbReference type="GO" id="GO:0006298">
    <property type="term" value="P:mismatch repair"/>
    <property type="evidence" value="ECO:0007669"/>
    <property type="project" value="TreeGrafter"/>
</dbReference>
<dbReference type="InterPro" id="IPR012263">
    <property type="entry name" value="M_m6A_EcoRV"/>
</dbReference>
<evidence type="ECO:0000313" key="7">
    <source>
        <dbReference type="EMBL" id="EJL74343.1"/>
    </source>
</evidence>
<comment type="catalytic activity">
    <reaction evidence="6">
        <text>a 2'-deoxyadenosine in DNA + S-adenosyl-L-methionine = an N(6)-methyl-2'-deoxyadenosine in DNA + S-adenosyl-L-homocysteine + H(+)</text>
        <dbReference type="Rhea" id="RHEA:15197"/>
        <dbReference type="Rhea" id="RHEA-COMP:12418"/>
        <dbReference type="Rhea" id="RHEA-COMP:12419"/>
        <dbReference type="ChEBI" id="CHEBI:15378"/>
        <dbReference type="ChEBI" id="CHEBI:57856"/>
        <dbReference type="ChEBI" id="CHEBI:59789"/>
        <dbReference type="ChEBI" id="CHEBI:90615"/>
        <dbReference type="ChEBI" id="CHEBI:90616"/>
        <dbReference type="EC" id="2.1.1.72"/>
    </reaction>
</comment>
<dbReference type="GO" id="GO:0009007">
    <property type="term" value="F:site-specific DNA-methyltransferase (adenine-specific) activity"/>
    <property type="evidence" value="ECO:0007669"/>
    <property type="project" value="UniProtKB-EC"/>
</dbReference>
<evidence type="ECO:0000256" key="3">
    <source>
        <dbReference type="ARBA" id="ARBA00022603"/>
    </source>
</evidence>
<dbReference type="PATRIC" id="fig|1144316.3.peg.1089"/>
<dbReference type="InterPro" id="IPR023095">
    <property type="entry name" value="Ade_MeTrfase_dom_2"/>
</dbReference>
<sequence>MKTPITLYGGKGQLLSVIHPLVPEHLTYNEPFIGGGALFWSKEPSAVEVINDVNCELINFYEMVQNEFIELEKYIRKSLHSRSIYNDALIIYSNPHLFNKVQRAWAVWVLASQSFAYKLGSGWGYEKRVKKITGVIANKRNSFTFDYALRLEKVQIECTDALKVIRSRDNPQAFHYCDPPYFNASCGHYKGYTIYEFEELLKTLELIEGKFLLSSYSSELLTCYTKRNGWYNKMIDFPLAVCSGVGAKGKRKMEILTANYPLTD</sequence>
<dbReference type="Pfam" id="PF02086">
    <property type="entry name" value="MethyltransfD12"/>
    <property type="match status" value="1"/>
</dbReference>
<dbReference type="REBASE" id="54873">
    <property type="entry name" value="M.Csp314ORF1082P"/>
</dbReference>
<dbReference type="RefSeq" id="WP_007841407.1">
    <property type="nucleotide sequence ID" value="NZ_AKJY01000014.1"/>
</dbReference>
<organism evidence="7 8">
    <name type="scientific">Chryseobacterium populi</name>
    <dbReference type="NCBI Taxonomy" id="1144316"/>
    <lineage>
        <taxon>Bacteria</taxon>
        <taxon>Pseudomonadati</taxon>
        <taxon>Bacteroidota</taxon>
        <taxon>Flavobacteriia</taxon>
        <taxon>Flavobacteriales</taxon>
        <taxon>Weeksellaceae</taxon>
        <taxon>Chryseobacterium group</taxon>
        <taxon>Chryseobacterium</taxon>
    </lineage>
</organism>
<dbReference type="GO" id="GO:0009307">
    <property type="term" value="P:DNA restriction-modification system"/>
    <property type="evidence" value="ECO:0007669"/>
    <property type="project" value="InterPro"/>
</dbReference>
<dbReference type="SUPFAM" id="SSF53335">
    <property type="entry name" value="S-adenosyl-L-methionine-dependent methyltransferases"/>
    <property type="match status" value="1"/>
</dbReference>
<evidence type="ECO:0000256" key="2">
    <source>
        <dbReference type="ARBA" id="ARBA00011900"/>
    </source>
</evidence>
<keyword evidence="8" id="KW-1185">Reference proteome</keyword>
<evidence type="ECO:0000313" key="8">
    <source>
        <dbReference type="Proteomes" id="UP000007509"/>
    </source>
</evidence>
<dbReference type="InterPro" id="IPR012327">
    <property type="entry name" value="MeTrfase_D12"/>
</dbReference>
<dbReference type="EMBL" id="AKJY01000014">
    <property type="protein sequence ID" value="EJL74343.1"/>
    <property type="molecule type" value="Genomic_DNA"/>
</dbReference>
<keyword evidence="5" id="KW-0949">S-adenosyl-L-methionine</keyword>
<dbReference type="OrthoDB" id="9805629at2"/>
<reference evidence="7 8" key="1">
    <citation type="journal article" date="2012" name="J. Bacteriol.">
        <title>Twenty-one genome sequences from Pseudomonas species and 19 genome sequences from diverse bacteria isolated from the rhizosphere and endosphere of Populus deltoides.</title>
        <authorList>
            <person name="Brown S.D."/>
            <person name="Utturkar S.M."/>
            <person name="Klingeman D.M."/>
            <person name="Johnson C.M."/>
            <person name="Martin S.L."/>
            <person name="Land M.L."/>
            <person name="Lu T.Y."/>
            <person name="Schadt C.W."/>
            <person name="Doktycz M.J."/>
            <person name="Pelletier D.A."/>
        </authorList>
    </citation>
    <scope>NUCLEOTIDE SEQUENCE [LARGE SCALE GENOMIC DNA]</scope>
    <source>
        <strain evidence="7 8">CF314</strain>
    </source>
</reference>
<evidence type="ECO:0000256" key="4">
    <source>
        <dbReference type="ARBA" id="ARBA00022679"/>
    </source>
</evidence>
<protein>
    <recommendedName>
        <fullName evidence="2">site-specific DNA-methyltransferase (adenine-specific)</fullName>
        <ecNumber evidence="2">2.1.1.72</ecNumber>
    </recommendedName>
</protein>
<dbReference type="PANTHER" id="PTHR30481">
    <property type="entry name" value="DNA ADENINE METHYLASE"/>
    <property type="match status" value="1"/>
</dbReference>
<keyword evidence="4" id="KW-0808">Transferase</keyword>